<dbReference type="HOGENOM" id="CLU_076609_0_1_0"/>
<evidence type="ECO:0000313" key="8">
    <source>
        <dbReference type="EMBL" id="ADW69640.1"/>
    </source>
</evidence>
<keyword evidence="4" id="KW-0378">Hydrolase</keyword>
<dbReference type="NCBIfam" id="TIGR00255">
    <property type="entry name" value="YicC/YloC family endoribonuclease"/>
    <property type="match status" value="1"/>
</dbReference>
<keyword evidence="3" id="KW-0255">Endonuclease</keyword>
<feature type="domain" description="Endoribonuclease YicC-like C-terminal" evidence="7">
    <location>
        <begin position="182"/>
        <end position="298"/>
    </location>
</feature>
<dbReference type="STRING" id="1198114.AciX9_2615"/>
<name>E8WWH6_GRATM</name>
<keyword evidence="9" id="KW-1185">Reference proteome</keyword>
<evidence type="ECO:0000256" key="5">
    <source>
        <dbReference type="ARBA" id="ARBA00035648"/>
    </source>
</evidence>
<evidence type="ECO:0000313" key="9">
    <source>
        <dbReference type="Proteomes" id="UP000000343"/>
    </source>
</evidence>
<dbReference type="EMBL" id="CP002480">
    <property type="protein sequence ID" value="ADW69640.1"/>
    <property type="molecule type" value="Genomic_DNA"/>
</dbReference>
<dbReference type="GO" id="GO:0016787">
    <property type="term" value="F:hydrolase activity"/>
    <property type="evidence" value="ECO:0007669"/>
    <property type="project" value="UniProtKB-KW"/>
</dbReference>
<dbReference type="eggNOG" id="COG1561">
    <property type="taxonomic scope" value="Bacteria"/>
</dbReference>
<protein>
    <submittedName>
        <fullName evidence="8">YicC-like domain-containing protein</fullName>
    </submittedName>
</protein>
<dbReference type="PANTHER" id="PTHR30636">
    <property type="entry name" value="UPF0701 PROTEIN YICC"/>
    <property type="match status" value="1"/>
</dbReference>
<dbReference type="PANTHER" id="PTHR30636:SF3">
    <property type="entry name" value="UPF0701 PROTEIN YICC"/>
    <property type="match status" value="1"/>
</dbReference>
<evidence type="ECO:0000256" key="2">
    <source>
        <dbReference type="ARBA" id="ARBA00022722"/>
    </source>
</evidence>
<proteinExistence type="inferred from homology"/>
<dbReference type="Pfam" id="PF03755">
    <property type="entry name" value="YicC-like_N"/>
    <property type="match status" value="1"/>
</dbReference>
<dbReference type="RefSeq" id="WP_013580955.1">
    <property type="nucleotide sequence ID" value="NC_015064.1"/>
</dbReference>
<comment type="similarity">
    <text evidence="5">Belongs to the YicC/YloC family.</text>
</comment>
<dbReference type="Proteomes" id="UP000000343">
    <property type="component" value="Chromosome"/>
</dbReference>
<dbReference type="InterPro" id="IPR013527">
    <property type="entry name" value="YicC-like_N"/>
</dbReference>
<evidence type="ECO:0000259" key="7">
    <source>
        <dbReference type="Pfam" id="PF08340"/>
    </source>
</evidence>
<evidence type="ECO:0000256" key="1">
    <source>
        <dbReference type="ARBA" id="ARBA00001968"/>
    </source>
</evidence>
<dbReference type="InterPro" id="IPR013551">
    <property type="entry name" value="YicC-like_C"/>
</dbReference>
<dbReference type="GO" id="GO:0004521">
    <property type="term" value="F:RNA endonuclease activity"/>
    <property type="evidence" value="ECO:0007669"/>
    <property type="project" value="InterPro"/>
</dbReference>
<gene>
    <name evidence="8" type="ordered locus">AciX9_2615</name>
</gene>
<dbReference type="InterPro" id="IPR005229">
    <property type="entry name" value="YicC/YloC-like"/>
</dbReference>
<dbReference type="AlphaFoldDB" id="E8WWH6"/>
<dbReference type="Pfam" id="PF08340">
    <property type="entry name" value="YicC-like_C"/>
    <property type="match status" value="1"/>
</dbReference>
<keyword evidence="2" id="KW-0540">Nuclease</keyword>
<evidence type="ECO:0000256" key="4">
    <source>
        <dbReference type="ARBA" id="ARBA00022801"/>
    </source>
</evidence>
<dbReference type="PaxDb" id="1198114-AciX9_2615"/>
<dbReference type="OrthoDB" id="9771229at2"/>
<reference evidence="9" key="1">
    <citation type="submission" date="2011-01" db="EMBL/GenBank/DDBJ databases">
        <title>Complete sequence of chromosome of Acidobacterium sp. MP5ACTX9.</title>
        <authorList>
            <consortium name="US DOE Joint Genome Institute"/>
            <person name="Lucas S."/>
            <person name="Copeland A."/>
            <person name="Lapidus A."/>
            <person name="Cheng J.-F."/>
            <person name="Goodwin L."/>
            <person name="Pitluck S."/>
            <person name="Teshima H."/>
            <person name="Detter J.C."/>
            <person name="Han C."/>
            <person name="Tapia R."/>
            <person name="Land M."/>
            <person name="Hauser L."/>
            <person name="Kyrpides N."/>
            <person name="Ivanova N."/>
            <person name="Ovchinnikova G."/>
            <person name="Pagani I."/>
            <person name="Rawat S.R."/>
            <person name="Mannisto M."/>
            <person name="Haggblom M.M."/>
            <person name="Woyke T."/>
        </authorList>
    </citation>
    <scope>NUCLEOTIDE SEQUENCE [LARGE SCALE GENOMIC DNA]</scope>
    <source>
        <strain evidence="9">MP5ACTX9</strain>
    </source>
</reference>
<comment type="cofactor">
    <cofactor evidence="1">
        <name>a divalent metal cation</name>
        <dbReference type="ChEBI" id="CHEBI:60240"/>
    </cofactor>
</comment>
<evidence type="ECO:0000259" key="6">
    <source>
        <dbReference type="Pfam" id="PF03755"/>
    </source>
</evidence>
<sequence length="298" mass="31938">MSVVASMTGFASVEGTLAGGRGFTLTVKSVNHRHLDLQVRVPMGFDALEAGLRKVVKAGVKRGHVELTVFVEKGSSVGAVQVDEGLLDAYVAAYRKAAERYEEPEEFDLNALLRMPGVMSAAVVPMDVSAAEEAVLEAAQRAVAGLNGVREAEGAALAAELRAGMERLSVMAEEARVLRAGVAAAQVARLRERLAEMLVGVPEDRVVMEAALLVERGDVEEELVRLRTHIERFIGLLDGGGELGRQLDFLLQELNREANTMLSKTGGSAGDAGLRLTELGLAIKVELERAREQVQNLE</sequence>
<feature type="domain" description="Endoribonuclease YicC-like N-terminal" evidence="6">
    <location>
        <begin position="5"/>
        <end position="158"/>
    </location>
</feature>
<accession>E8WWH6</accession>
<organism evidence="9">
    <name type="scientific">Granulicella tundricola (strain ATCC BAA-1859 / DSM 23138 / MP5ACTX9)</name>
    <dbReference type="NCBI Taxonomy" id="1198114"/>
    <lineage>
        <taxon>Bacteria</taxon>
        <taxon>Pseudomonadati</taxon>
        <taxon>Acidobacteriota</taxon>
        <taxon>Terriglobia</taxon>
        <taxon>Terriglobales</taxon>
        <taxon>Acidobacteriaceae</taxon>
        <taxon>Granulicella</taxon>
    </lineage>
</organism>
<evidence type="ECO:0000256" key="3">
    <source>
        <dbReference type="ARBA" id="ARBA00022759"/>
    </source>
</evidence>
<dbReference type="KEGG" id="acm:AciX9_2615"/>